<keyword evidence="5 6" id="KW-0472">Membrane</keyword>
<dbReference type="EMBL" id="JAPZBU010000005">
    <property type="protein sequence ID" value="KAJ5403947.1"/>
    <property type="molecule type" value="Genomic_DNA"/>
</dbReference>
<evidence type="ECO:0000256" key="1">
    <source>
        <dbReference type="ARBA" id="ARBA00004141"/>
    </source>
</evidence>
<evidence type="ECO:0000256" key="5">
    <source>
        <dbReference type="ARBA" id="ARBA00023136"/>
    </source>
</evidence>
<dbReference type="GO" id="GO:0022857">
    <property type="term" value="F:transmembrane transporter activity"/>
    <property type="evidence" value="ECO:0007669"/>
    <property type="project" value="InterPro"/>
</dbReference>
<evidence type="ECO:0000256" key="3">
    <source>
        <dbReference type="ARBA" id="ARBA00022692"/>
    </source>
</evidence>
<evidence type="ECO:0000256" key="4">
    <source>
        <dbReference type="ARBA" id="ARBA00022989"/>
    </source>
</evidence>
<feature type="transmembrane region" description="Helical" evidence="6">
    <location>
        <begin position="53"/>
        <end position="74"/>
    </location>
</feature>
<protein>
    <submittedName>
        <fullName evidence="7">Uncharacterized protein</fullName>
    </submittedName>
</protein>
<dbReference type="Pfam" id="PF13520">
    <property type="entry name" value="AA_permease_2"/>
    <property type="match status" value="1"/>
</dbReference>
<keyword evidence="8" id="KW-1185">Reference proteome</keyword>
<organism evidence="7 8">
    <name type="scientific">Penicillium cosmopolitanum</name>
    <dbReference type="NCBI Taxonomy" id="1131564"/>
    <lineage>
        <taxon>Eukaryota</taxon>
        <taxon>Fungi</taxon>
        <taxon>Dikarya</taxon>
        <taxon>Ascomycota</taxon>
        <taxon>Pezizomycotina</taxon>
        <taxon>Eurotiomycetes</taxon>
        <taxon>Eurotiomycetidae</taxon>
        <taxon>Eurotiales</taxon>
        <taxon>Aspergillaceae</taxon>
        <taxon>Penicillium</taxon>
    </lineage>
</organism>
<name>A0A9X0BBV2_9EURO</name>
<keyword evidence="3 6" id="KW-0812">Transmembrane</keyword>
<dbReference type="PANTHER" id="PTHR45649:SF16">
    <property type="entry name" value="7-KETO 8-AMINOPELARGONIC ACID TRANSPORTER"/>
    <property type="match status" value="1"/>
</dbReference>
<comment type="subcellular location">
    <subcellularLocation>
        <location evidence="1">Membrane</location>
        <topology evidence="1">Multi-pass membrane protein</topology>
    </subcellularLocation>
</comment>
<gene>
    <name evidence="7" type="ORF">N7509_003818</name>
</gene>
<dbReference type="OrthoDB" id="2417308at2759"/>
<keyword evidence="2" id="KW-0813">Transport</keyword>
<dbReference type="InterPro" id="IPR002293">
    <property type="entry name" value="AA/rel_permease1"/>
</dbReference>
<reference evidence="7" key="2">
    <citation type="journal article" date="2023" name="IMA Fungus">
        <title>Comparative genomic study of the Penicillium genus elucidates a diverse pangenome and 15 lateral gene transfer events.</title>
        <authorList>
            <person name="Petersen C."/>
            <person name="Sorensen T."/>
            <person name="Nielsen M.R."/>
            <person name="Sondergaard T.E."/>
            <person name="Sorensen J.L."/>
            <person name="Fitzpatrick D.A."/>
            <person name="Frisvad J.C."/>
            <person name="Nielsen K.L."/>
        </authorList>
    </citation>
    <scope>NUCLEOTIDE SEQUENCE</scope>
    <source>
        <strain evidence="7">IBT 29677</strain>
    </source>
</reference>
<comment type="caution">
    <text evidence="7">The sequence shown here is derived from an EMBL/GenBank/DDBJ whole genome shotgun (WGS) entry which is preliminary data.</text>
</comment>
<reference evidence="7" key="1">
    <citation type="submission" date="2022-12" db="EMBL/GenBank/DDBJ databases">
        <authorList>
            <person name="Petersen C."/>
        </authorList>
    </citation>
    <scope>NUCLEOTIDE SEQUENCE</scope>
    <source>
        <strain evidence="7">IBT 29677</strain>
    </source>
</reference>
<dbReference type="Gene3D" id="1.20.1740.10">
    <property type="entry name" value="Amino acid/polyamine transporter I"/>
    <property type="match status" value="1"/>
</dbReference>
<feature type="transmembrane region" description="Helical" evidence="6">
    <location>
        <begin position="95"/>
        <end position="111"/>
    </location>
</feature>
<proteinExistence type="predicted"/>
<feature type="transmembrane region" description="Helical" evidence="6">
    <location>
        <begin position="351"/>
        <end position="375"/>
    </location>
</feature>
<feature type="transmembrane region" description="Helical" evidence="6">
    <location>
        <begin position="208"/>
        <end position="229"/>
    </location>
</feature>
<dbReference type="GO" id="GO:0016020">
    <property type="term" value="C:membrane"/>
    <property type="evidence" value="ECO:0007669"/>
    <property type="project" value="UniProtKB-SubCell"/>
</dbReference>
<feature type="transmembrane region" description="Helical" evidence="6">
    <location>
        <begin position="117"/>
        <end position="134"/>
    </location>
</feature>
<dbReference type="GeneID" id="81367435"/>
<dbReference type="PIRSF" id="PIRSF006060">
    <property type="entry name" value="AA_transporter"/>
    <property type="match status" value="1"/>
</dbReference>
<dbReference type="AlphaFoldDB" id="A0A9X0BBV2"/>
<feature type="transmembrane region" description="Helical" evidence="6">
    <location>
        <begin position="141"/>
        <end position="163"/>
    </location>
</feature>
<dbReference type="PANTHER" id="PTHR45649">
    <property type="entry name" value="AMINO-ACID PERMEASE BAT1"/>
    <property type="match status" value="1"/>
</dbReference>
<feature type="transmembrane region" description="Helical" evidence="6">
    <location>
        <begin position="306"/>
        <end position="331"/>
    </location>
</feature>
<evidence type="ECO:0000256" key="6">
    <source>
        <dbReference type="SAM" id="Phobius"/>
    </source>
</evidence>
<dbReference type="Proteomes" id="UP001147747">
    <property type="component" value="Unassembled WGS sequence"/>
</dbReference>
<evidence type="ECO:0000313" key="7">
    <source>
        <dbReference type="EMBL" id="KAJ5403947.1"/>
    </source>
</evidence>
<sequence>MSQHLAGLEASRPHVDSAMPNEVVVGEVHHNEQMKKSFNIWSAAGLPCLSTPTLVGCTFSFLLCLSLAEIAAVYPSASGQIYWTAVFSNNKHARSLSYYTGWMLCSGWFLWVGGTNLLAAQILSAIVTAFYPSFSASSWQIYLLVAAFTLVNWILNVPLFNFYPHFSKAMLYWFNLGALFIFVSLLARAHPKQSAHDVFVSMINATGWDSNVVVFFIGLVPGVGFVSGFDCVTHMADEVPDPHRVVPLVMVGASAISFLAGLPMLFTYTFCNTKPQNLLTPIGNNPIVQLYLDAYDSKALTVTATAILLVGEIAAAAACLCAAGRSWWAFAEHQGTPFPKFFGRVNKRYSIPVNAITFLAVLTVLISAISHRVYYCSERHSWRRITVRLYILF</sequence>
<accession>A0A9X0BBV2</accession>
<evidence type="ECO:0000256" key="2">
    <source>
        <dbReference type="ARBA" id="ARBA00022448"/>
    </source>
</evidence>
<dbReference type="RefSeq" id="XP_056491189.1">
    <property type="nucleotide sequence ID" value="XM_056628455.1"/>
</dbReference>
<feature type="transmembrane region" description="Helical" evidence="6">
    <location>
        <begin position="169"/>
        <end position="187"/>
    </location>
</feature>
<keyword evidence="4 6" id="KW-1133">Transmembrane helix</keyword>
<evidence type="ECO:0000313" key="8">
    <source>
        <dbReference type="Proteomes" id="UP001147747"/>
    </source>
</evidence>
<feature type="transmembrane region" description="Helical" evidence="6">
    <location>
        <begin position="249"/>
        <end position="271"/>
    </location>
</feature>